<evidence type="ECO:0000313" key="10">
    <source>
        <dbReference type="EMBL" id="MFC4663802.1"/>
    </source>
</evidence>
<proteinExistence type="inferred from homology"/>
<organism evidence="10 11">
    <name type="scientific">Oceanobacillus aidingensis</name>
    <dbReference type="NCBI Taxonomy" id="645964"/>
    <lineage>
        <taxon>Bacteria</taxon>
        <taxon>Bacillati</taxon>
        <taxon>Bacillota</taxon>
        <taxon>Bacilli</taxon>
        <taxon>Bacillales</taxon>
        <taxon>Bacillaceae</taxon>
        <taxon>Oceanobacillus</taxon>
    </lineage>
</organism>
<dbReference type="SMART" id="SM00382">
    <property type="entry name" value="AAA"/>
    <property type="match status" value="1"/>
</dbReference>
<dbReference type="InterPro" id="IPR003593">
    <property type="entry name" value="AAA+_ATPase"/>
</dbReference>
<keyword evidence="7" id="KW-1278">Translocase</keyword>
<dbReference type="PANTHER" id="PTHR43553">
    <property type="entry name" value="HEAVY METAL TRANSPORTER"/>
    <property type="match status" value="1"/>
</dbReference>
<evidence type="ECO:0000256" key="4">
    <source>
        <dbReference type="ARBA" id="ARBA00022475"/>
    </source>
</evidence>
<keyword evidence="4" id="KW-1003">Cell membrane</keyword>
<dbReference type="Gene3D" id="3.40.50.300">
    <property type="entry name" value="P-loop containing nucleotide triphosphate hydrolases"/>
    <property type="match status" value="1"/>
</dbReference>
<dbReference type="PROSITE" id="PS00211">
    <property type="entry name" value="ABC_TRANSPORTER_1"/>
    <property type="match status" value="1"/>
</dbReference>
<dbReference type="InterPro" id="IPR003439">
    <property type="entry name" value="ABC_transporter-like_ATP-bd"/>
</dbReference>
<dbReference type="PANTHER" id="PTHR43553:SF27">
    <property type="entry name" value="ENERGY-COUPLING FACTOR TRANSPORTER ATP-BINDING PROTEIN ECFA2"/>
    <property type="match status" value="1"/>
</dbReference>
<evidence type="ECO:0000256" key="5">
    <source>
        <dbReference type="ARBA" id="ARBA00022741"/>
    </source>
</evidence>
<dbReference type="RefSeq" id="WP_379542532.1">
    <property type="nucleotide sequence ID" value="NZ_JBHSFT010000045.1"/>
</dbReference>
<gene>
    <name evidence="10" type="ORF">ACFO3P_16615</name>
</gene>
<feature type="domain" description="ABC transporter" evidence="9">
    <location>
        <begin position="4"/>
        <end position="245"/>
    </location>
</feature>
<dbReference type="Proteomes" id="UP001595988">
    <property type="component" value="Unassembled WGS sequence"/>
</dbReference>
<comment type="similarity">
    <text evidence="2">Belongs to the ABC transporter superfamily.</text>
</comment>
<accession>A0ABV9K1D7</accession>
<dbReference type="SUPFAM" id="SSF52540">
    <property type="entry name" value="P-loop containing nucleoside triphosphate hydrolases"/>
    <property type="match status" value="1"/>
</dbReference>
<evidence type="ECO:0000256" key="8">
    <source>
        <dbReference type="ARBA" id="ARBA00023136"/>
    </source>
</evidence>
<comment type="subcellular location">
    <subcellularLocation>
        <location evidence="1">Cell membrane</location>
        <topology evidence="1">Peripheral membrane protein</topology>
    </subcellularLocation>
</comment>
<dbReference type="Pfam" id="PF00005">
    <property type="entry name" value="ABC_tran"/>
    <property type="match status" value="1"/>
</dbReference>
<dbReference type="InterPro" id="IPR017871">
    <property type="entry name" value="ABC_transporter-like_CS"/>
</dbReference>
<keyword evidence="6 10" id="KW-0067">ATP-binding</keyword>
<dbReference type="PROSITE" id="PS50893">
    <property type="entry name" value="ABC_TRANSPORTER_2"/>
    <property type="match status" value="1"/>
</dbReference>
<dbReference type="InterPro" id="IPR050095">
    <property type="entry name" value="ECF_ABC_transporter_ATP-bd"/>
</dbReference>
<dbReference type="CDD" id="cd03225">
    <property type="entry name" value="ABC_cobalt_CbiO_domain1"/>
    <property type="match status" value="1"/>
</dbReference>
<evidence type="ECO:0000256" key="1">
    <source>
        <dbReference type="ARBA" id="ARBA00004202"/>
    </source>
</evidence>
<keyword evidence="3" id="KW-0813">Transport</keyword>
<evidence type="ECO:0000259" key="9">
    <source>
        <dbReference type="PROSITE" id="PS50893"/>
    </source>
</evidence>
<keyword evidence="11" id="KW-1185">Reference proteome</keyword>
<dbReference type="InterPro" id="IPR027417">
    <property type="entry name" value="P-loop_NTPase"/>
</dbReference>
<name>A0ABV9K1D7_9BACI</name>
<sequence length="288" mass="32187">MSYIELKNVSYRYPLAEADALKNINYAFEEGKLYGIIGENGGGKTTFCDLIKGLIPSFYGGDLTGEVFIKGKEIREWESSALASTIGYIFQNPFTQISGIKETVFEEIALGLENLGVEREEIIERVTNVVRQLKIEHLVKNNPNKLSGGQRQRVAFASIIAMETDILVIDEPTSQLDPKGTSDIFEIIHLLKEQGKTILLVEHKIDLIAEYADEVLVIKQGELITNGKTSDVFSNVNLLNEGVNIPQIALLSNDMKEQGKSFDTFAITRSQAREQILKKVVKKYVIRS</sequence>
<protein>
    <submittedName>
        <fullName evidence="10">Energy-coupling factor ABC transporter ATP-binding protein</fullName>
    </submittedName>
</protein>
<keyword evidence="8" id="KW-0472">Membrane</keyword>
<dbReference type="GO" id="GO:0005524">
    <property type="term" value="F:ATP binding"/>
    <property type="evidence" value="ECO:0007669"/>
    <property type="project" value="UniProtKB-KW"/>
</dbReference>
<dbReference type="InterPro" id="IPR015856">
    <property type="entry name" value="ABC_transpr_CbiO/EcfA_su"/>
</dbReference>
<evidence type="ECO:0000256" key="6">
    <source>
        <dbReference type="ARBA" id="ARBA00022840"/>
    </source>
</evidence>
<evidence type="ECO:0000313" key="11">
    <source>
        <dbReference type="Proteomes" id="UP001595988"/>
    </source>
</evidence>
<comment type="caution">
    <text evidence="10">The sequence shown here is derived from an EMBL/GenBank/DDBJ whole genome shotgun (WGS) entry which is preliminary data.</text>
</comment>
<evidence type="ECO:0000256" key="2">
    <source>
        <dbReference type="ARBA" id="ARBA00005417"/>
    </source>
</evidence>
<dbReference type="EMBL" id="JBHSFT010000045">
    <property type="protein sequence ID" value="MFC4663802.1"/>
    <property type="molecule type" value="Genomic_DNA"/>
</dbReference>
<evidence type="ECO:0000256" key="7">
    <source>
        <dbReference type="ARBA" id="ARBA00022967"/>
    </source>
</evidence>
<reference evidence="11" key="1">
    <citation type="journal article" date="2019" name="Int. J. Syst. Evol. Microbiol.">
        <title>The Global Catalogue of Microorganisms (GCM) 10K type strain sequencing project: providing services to taxonomists for standard genome sequencing and annotation.</title>
        <authorList>
            <consortium name="The Broad Institute Genomics Platform"/>
            <consortium name="The Broad Institute Genome Sequencing Center for Infectious Disease"/>
            <person name="Wu L."/>
            <person name="Ma J."/>
        </authorList>
    </citation>
    <scope>NUCLEOTIDE SEQUENCE [LARGE SCALE GENOMIC DNA]</scope>
    <source>
        <strain evidence="11">CCUG 37257</strain>
    </source>
</reference>
<keyword evidence="5" id="KW-0547">Nucleotide-binding</keyword>
<evidence type="ECO:0000256" key="3">
    <source>
        <dbReference type="ARBA" id="ARBA00022448"/>
    </source>
</evidence>